<feature type="compositionally biased region" description="Polar residues" evidence="1">
    <location>
        <begin position="1"/>
        <end position="10"/>
    </location>
</feature>
<reference evidence="3 4" key="1">
    <citation type="journal article" date="2015" name="Stand. Genomic Sci.">
        <title>Genomic Encyclopedia of Bacterial and Archaeal Type Strains, Phase III: the genomes of soil and plant-associated and newly described type strains.</title>
        <authorList>
            <person name="Whitman W.B."/>
            <person name="Woyke T."/>
            <person name="Klenk H.P."/>
            <person name="Zhou Y."/>
            <person name="Lilburn T.G."/>
            <person name="Beck B.J."/>
            <person name="De Vos P."/>
            <person name="Vandamme P."/>
            <person name="Eisen J.A."/>
            <person name="Garrity G."/>
            <person name="Hugenholtz P."/>
            <person name="Kyrpides N.C."/>
        </authorList>
    </citation>
    <scope>NUCLEOTIDE SEQUENCE [LARGE SCALE GENOMIC DNA]</scope>
    <source>
        <strain evidence="3 4">CV2</strain>
    </source>
</reference>
<evidence type="ECO:0000313" key="3">
    <source>
        <dbReference type="EMBL" id="RZS55106.1"/>
    </source>
</evidence>
<accession>A0A4Q7LKG3</accession>
<evidence type="ECO:0000256" key="1">
    <source>
        <dbReference type="SAM" id="MobiDB-lite"/>
    </source>
</evidence>
<evidence type="ECO:0000313" key="4">
    <source>
        <dbReference type="Proteomes" id="UP000293519"/>
    </source>
</evidence>
<keyword evidence="2" id="KW-0472">Membrane</keyword>
<keyword evidence="2" id="KW-1133">Transmembrane helix</keyword>
<dbReference type="RefSeq" id="WP_198675538.1">
    <property type="nucleotide sequence ID" value="NZ_SGWW01000004.1"/>
</dbReference>
<evidence type="ECO:0000256" key="2">
    <source>
        <dbReference type="SAM" id="Phobius"/>
    </source>
</evidence>
<dbReference type="InterPro" id="IPR021454">
    <property type="entry name" value="DUF3105"/>
</dbReference>
<keyword evidence="4" id="KW-1185">Reference proteome</keyword>
<feature type="transmembrane region" description="Helical" evidence="2">
    <location>
        <begin position="36"/>
        <end position="58"/>
    </location>
</feature>
<name>A0A4Q7LKG3_9MICO</name>
<protein>
    <submittedName>
        <fullName evidence="3">Uncharacterized protein DUF3105</fullName>
    </submittedName>
</protein>
<feature type="region of interest" description="Disordered" evidence="1">
    <location>
        <begin position="1"/>
        <end position="20"/>
    </location>
</feature>
<dbReference type="EMBL" id="SGWW01000004">
    <property type="protein sequence ID" value="RZS55106.1"/>
    <property type="molecule type" value="Genomic_DNA"/>
</dbReference>
<dbReference type="Proteomes" id="UP000293519">
    <property type="component" value="Unassembled WGS sequence"/>
</dbReference>
<dbReference type="AlphaFoldDB" id="A0A4Q7LKG3"/>
<gene>
    <name evidence="3" type="ORF">EV141_2091</name>
</gene>
<organism evidence="3 4">
    <name type="scientific">Microcella putealis</name>
    <dbReference type="NCBI Taxonomy" id="337005"/>
    <lineage>
        <taxon>Bacteria</taxon>
        <taxon>Bacillati</taxon>
        <taxon>Actinomycetota</taxon>
        <taxon>Actinomycetes</taxon>
        <taxon>Micrococcales</taxon>
        <taxon>Microbacteriaceae</taxon>
        <taxon>Microcella</taxon>
    </lineage>
</organism>
<comment type="caution">
    <text evidence="3">The sequence shown here is derived from an EMBL/GenBank/DDBJ whole genome shotgun (WGS) entry which is preliminary data.</text>
</comment>
<keyword evidence="2" id="KW-0812">Transmembrane</keyword>
<dbReference type="Pfam" id="PF11303">
    <property type="entry name" value="DUF3105"/>
    <property type="match status" value="1"/>
</dbReference>
<proteinExistence type="predicted"/>
<sequence>MTNDENLTVKQQREKRRAEKVAALKAKQKKEKRGRVLGIVLSVTAIVAVLGIVITVVVTNATRPPAQVPLTAAERAAIEIEGEELYPGLDATHTQDPVSYDVMPPAGGPHNPSWLNCGIYEEEQPTEYAVHALEHGAVWLAYDPEQVEQETIDALRDLAPTTHAIVSPISGLDTPVAISAWGARLAVDDASDERLQQFIDKYWLSPTAPEPNALCSNALDGPGRLS</sequence>